<reference evidence="2" key="1">
    <citation type="journal article" date="2012" name="Proc. Natl. Acad. Sci. U.S.A.">
        <title>Antigenic diversity is generated by distinct evolutionary mechanisms in African trypanosome species.</title>
        <authorList>
            <person name="Jackson A.P."/>
            <person name="Berry A."/>
            <person name="Aslett M."/>
            <person name="Allison H.C."/>
            <person name="Burton P."/>
            <person name="Vavrova-Anderson J."/>
            <person name="Brown R."/>
            <person name="Browne H."/>
            <person name="Corton N."/>
            <person name="Hauser H."/>
            <person name="Gamble J."/>
            <person name="Gilderthorp R."/>
            <person name="Marcello L."/>
            <person name="McQuillan J."/>
            <person name="Otto T.D."/>
            <person name="Quail M.A."/>
            <person name="Sanders M.J."/>
            <person name="van Tonder A."/>
            <person name="Ginger M.L."/>
            <person name="Field M.C."/>
            <person name="Barry J.D."/>
            <person name="Hertz-Fowler C."/>
            <person name="Berriman M."/>
        </authorList>
    </citation>
    <scope>NUCLEOTIDE SEQUENCE</scope>
    <source>
        <strain evidence="2">Y486</strain>
    </source>
</reference>
<gene>
    <name evidence="2" type="ORF">TVY486_1111870</name>
</gene>
<name>G0UCZ3_TRYVY</name>
<dbReference type="VEuPathDB" id="TriTrypDB:TvY486_1111870"/>
<feature type="compositionally biased region" description="Polar residues" evidence="1">
    <location>
        <begin position="78"/>
        <end position="96"/>
    </location>
</feature>
<evidence type="ECO:0000313" key="2">
    <source>
        <dbReference type="EMBL" id="CCC53703.1"/>
    </source>
</evidence>
<proteinExistence type="predicted"/>
<dbReference type="AlphaFoldDB" id="G0UCZ3"/>
<evidence type="ECO:0008006" key="3">
    <source>
        <dbReference type="Google" id="ProtNLM"/>
    </source>
</evidence>
<accession>G0UCZ3</accession>
<sequence length="283" mass="30967">MSSLCTKMDRRGFHYDPYSAPLLNADEEDRKKNAASNFFKAAAYAEESAQQELLFSKSADGAASVDMMTCTEFEGGLSENSTDECNPTSTASTATAGNRVAGASTTTSSSTATSPSVIRYASVDFRFGSAWFIAPFRTSVGEIVVVQYPHNGSLHVGLVSCITTVTPPTFTALHAAASAGVTPTKEELLQYPRLLRHARDYDRQTKLEMRSYDLASLRCAQELAEEMHAPVTFIDAEWLLDLTAVTFFVQVWGDMQLVDRLADELAAREGAEVVFTFPAMRYE</sequence>
<feature type="region of interest" description="Disordered" evidence="1">
    <location>
        <begin position="76"/>
        <end position="112"/>
    </location>
</feature>
<organism evidence="2">
    <name type="scientific">Trypanosoma vivax (strain Y486)</name>
    <dbReference type="NCBI Taxonomy" id="1055687"/>
    <lineage>
        <taxon>Eukaryota</taxon>
        <taxon>Discoba</taxon>
        <taxon>Euglenozoa</taxon>
        <taxon>Kinetoplastea</taxon>
        <taxon>Metakinetoplastina</taxon>
        <taxon>Trypanosomatida</taxon>
        <taxon>Trypanosomatidae</taxon>
        <taxon>Trypanosoma</taxon>
        <taxon>Duttonella</taxon>
    </lineage>
</organism>
<evidence type="ECO:0000256" key="1">
    <source>
        <dbReference type="SAM" id="MobiDB-lite"/>
    </source>
</evidence>
<protein>
    <recommendedName>
        <fullName evidence="3">PSP1 C-terminal domain-containing protein</fullName>
    </recommendedName>
</protein>
<feature type="compositionally biased region" description="Low complexity" evidence="1">
    <location>
        <begin position="103"/>
        <end position="112"/>
    </location>
</feature>
<dbReference type="EMBL" id="HE573027">
    <property type="protein sequence ID" value="CCC53703.1"/>
    <property type="molecule type" value="Genomic_DNA"/>
</dbReference>